<dbReference type="EMBL" id="BMXG01000001">
    <property type="protein sequence ID" value="GHB90699.1"/>
    <property type="molecule type" value="Genomic_DNA"/>
</dbReference>
<evidence type="ECO:0000256" key="1">
    <source>
        <dbReference type="SAM" id="MobiDB-lite"/>
    </source>
</evidence>
<keyword evidence="4" id="KW-1185">Reference proteome</keyword>
<feature type="compositionally biased region" description="Acidic residues" evidence="1">
    <location>
        <begin position="166"/>
        <end position="185"/>
    </location>
</feature>
<keyword evidence="2" id="KW-0812">Transmembrane</keyword>
<reference evidence="3" key="2">
    <citation type="submission" date="2020-09" db="EMBL/GenBank/DDBJ databases">
        <authorList>
            <person name="Sun Q."/>
            <person name="Kim S."/>
        </authorList>
    </citation>
    <scope>NUCLEOTIDE SEQUENCE</scope>
    <source>
        <strain evidence="3">KCTC 12870</strain>
    </source>
</reference>
<dbReference type="RefSeq" id="WP_189510927.1">
    <property type="nucleotide sequence ID" value="NZ_BMXG01000001.1"/>
</dbReference>
<keyword evidence="2" id="KW-1133">Transmembrane helix</keyword>
<reference evidence="3" key="1">
    <citation type="journal article" date="2014" name="Int. J. Syst. Evol. Microbiol.">
        <title>Complete genome sequence of Corynebacterium casei LMG S-19264T (=DSM 44701T), isolated from a smear-ripened cheese.</title>
        <authorList>
            <consortium name="US DOE Joint Genome Institute (JGI-PGF)"/>
            <person name="Walter F."/>
            <person name="Albersmeier A."/>
            <person name="Kalinowski J."/>
            <person name="Ruckert C."/>
        </authorList>
    </citation>
    <scope>NUCLEOTIDE SEQUENCE</scope>
    <source>
        <strain evidence="3">KCTC 12870</strain>
    </source>
</reference>
<accession>A0A8J3GBZ1</accession>
<keyword evidence="2" id="KW-0472">Membrane</keyword>
<comment type="caution">
    <text evidence="3">The sequence shown here is derived from an EMBL/GenBank/DDBJ whole genome shotgun (WGS) entry which is preliminary data.</text>
</comment>
<name>A0A8J3GBZ1_9BACT</name>
<feature type="region of interest" description="Disordered" evidence="1">
    <location>
        <begin position="160"/>
        <end position="228"/>
    </location>
</feature>
<feature type="transmembrane region" description="Helical" evidence="2">
    <location>
        <begin position="17"/>
        <end position="35"/>
    </location>
</feature>
<feature type="transmembrane region" description="Helical" evidence="2">
    <location>
        <begin position="47"/>
        <end position="66"/>
    </location>
</feature>
<proteinExistence type="predicted"/>
<evidence type="ECO:0000313" key="3">
    <source>
        <dbReference type="EMBL" id="GHB90699.1"/>
    </source>
</evidence>
<gene>
    <name evidence="3" type="ORF">GCM10007047_01880</name>
</gene>
<dbReference type="Proteomes" id="UP000642829">
    <property type="component" value="Unassembled WGS sequence"/>
</dbReference>
<dbReference type="AlphaFoldDB" id="A0A8J3GBZ1"/>
<organism evidence="3 4">
    <name type="scientific">Cerasicoccus arenae</name>
    <dbReference type="NCBI Taxonomy" id="424488"/>
    <lineage>
        <taxon>Bacteria</taxon>
        <taxon>Pseudomonadati</taxon>
        <taxon>Verrucomicrobiota</taxon>
        <taxon>Opitutia</taxon>
        <taxon>Puniceicoccales</taxon>
        <taxon>Cerasicoccaceae</taxon>
        <taxon>Cerasicoccus</taxon>
    </lineage>
</organism>
<evidence type="ECO:0000256" key="2">
    <source>
        <dbReference type="SAM" id="Phobius"/>
    </source>
</evidence>
<protein>
    <submittedName>
        <fullName evidence="3">Uncharacterized protein</fullName>
    </submittedName>
</protein>
<feature type="region of interest" description="Disordered" evidence="1">
    <location>
        <begin position="134"/>
        <end position="153"/>
    </location>
</feature>
<evidence type="ECO:0000313" key="4">
    <source>
        <dbReference type="Proteomes" id="UP000642829"/>
    </source>
</evidence>
<sequence>MPSESHLPTSRRHIPKWPFWLGDILLVGTGLALAFQQGGPLQPMAMAWVVISIAGGALIACAPYAIEHWANAVSGGAGGDWADLRNKLLKLEVRLAEIELNNGAVPESARLAQSRFADYANDEELGIGEVIKQPKAPVETPEPAKPAPFKFGPTGAALVGARATEESSDDSDLDLYDAEQPDEDLPTSLDDIGPAEKREPTHLRKALNQARNEHGSRAVARFIRGGKR</sequence>